<dbReference type="SUPFAM" id="SSF55060">
    <property type="entry name" value="GHMP Kinase, C-terminal domain"/>
    <property type="match status" value="1"/>
</dbReference>
<dbReference type="Pfam" id="PF08544">
    <property type="entry name" value="GHMP_kinases_C"/>
    <property type="match status" value="1"/>
</dbReference>
<dbReference type="PANTHER" id="PTHR38710:SF1">
    <property type="entry name" value="WITH PUTATIVE URIDYL PYROPHOSPHORYLASE-RELATED"/>
    <property type="match status" value="1"/>
</dbReference>
<evidence type="ECO:0000259" key="3">
    <source>
        <dbReference type="Pfam" id="PF00288"/>
    </source>
</evidence>
<dbReference type="InterPro" id="IPR013750">
    <property type="entry name" value="GHMP_kinase_C_dom"/>
</dbReference>
<name>A0ABY8U880_TETOB</name>
<evidence type="ECO:0008006" key="7">
    <source>
        <dbReference type="Google" id="ProtNLM"/>
    </source>
</evidence>
<organism evidence="5 6">
    <name type="scientific">Tetradesmus obliquus</name>
    <name type="common">Green alga</name>
    <name type="synonym">Acutodesmus obliquus</name>
    <dbReference type="NCBI Taxonomy" id="3088"/>
    <lineage>
        <taxon>Eukaryota</taxon>
        <taxon>Viridiplantae</taxon>
        <taxon>Chlorophyta</taxon>
        <taxon>core chlorophytes</taxon>
        <taxon>Chlorophyceae</taxon>
        <taxon>CS clade</taxon>
        <taxon>Sphaeropleales</taxon>
        <taxon>Scenedesmaceae</taxon>
        <taxon>Tetradesmus</taxon>
    </lineage>
</organism>
<dbReference type="InterPro" id="IPR020568">
    <property type="entry name" value="Ribosomal_Su5_D2-typ_SF"/>
</dbReference>
<evidence type="ECO:0000259" key="4">
    <source>
        <dbReference type="Pfam" id="PF08544"/>
    </source>
</evidence>
<keyword evidence="2" id="KW-0067">ATP-binding</keyword>
<keyword evidence="6" id="KW-1185">Reference proteome</keyword>
<evidence type="ECO:0000313" key="5">
    <source>
        <dbReference type="EMBL" id="WIA16231.1"/>
    </source>
</evidence>
<dbReference type="InterPro" id="IPR053034">
    <property type="entry name" value="Glucuronokinase-like"/>
</dbReference>
<dbReference type="Proteomes" id="UP001244341">
    <property type="component" value="Chromosome 7b"/>
</dbReference>
<feature type="domain" description="GHMP kinase C-terminal" evidence="4">
    <location>
        <begin position="272"/>
        <end position="344"/>
    </location>
</feature>
<dbReference type="InterPro" id="IPR014721">
    <property type="entry name" value="Ribsml_uS5_D2-typ_fold_subgr"/>
</dbReference>
<dbReference type="PRINTS" id="PR00959">
    <property type="entry name" value="MEVGALKINASE"/>
</dbReference>
<accession>A0ABY8U880</accession>
<dbReference type="Gene3D" id="3.30.230.10">
    <property type="match status" value="1"/>
</dbReference>
<feature type="domain" description="GHMP kinase N-terminal" evidence="3">
    <location>
        <begin position="113"/>
        <end position="195"/>
    </location>
</feature>
<keyword evidence="1" id="KW-0547">Nucleotide-binding</keyword>
<evidence type="ECO:0000256" key="1">
    <source>
        <dbReference type="ARBA" id="ARBA00022741"/>
    </source>
</evidence>
<gene>
    <name evidence="5" type="ORF">OEZ85_012942</name>
</gene>
<dbReference type="Gene3D" id="3.30.70.890">
    <property type="entry name" value="GHMP kinase, C-terminal domain"/>
    <property type="match status" value="1"/>
</dbReference>
<proteinExistence type="predicted"/>
<dbReference type="SUPFAM" id="SSF54211">
    <property type="entry name" value="Ribosomal protein S5 domain 2-like"/>
    <property type="match status" value="1"/>
</dbReference>
<dbReference type="EMBL" id="CP126214">
    <property type="protein sequence ID" value="WIA16231.1"/>
    <property type="molecule type" value="Genomic_DNA"/>
</dbReference>
<dbReference type="InterPro" id="IPR006204">
    <property type="entry name" value="GHMP_kinase_N_dom"/>
</dbReference>
<protein>
    <recommendedName>
        <fullName evidence="7">GHMP kinase N-terminal domain-containing protein</fullName>
    </recommendedName>
</protein>
<evidence type="ECO:0000256" key="2">
    <source>
        <dbReference type="ARBA" id="ARBA00022840"/>
    </source>
</evidence>
<reference evidence="5 6" key="1">
    <citation type="submission" date="2023-05" db="EMBL/GenBank/DDBJ databases">
        <title>A 100% complete, gapless, phased diploid assembly of the Scenedesmus obliquus UTEX 3031 genome.</title>
        <authorList>
            <person name="Biondi T.C."/>
            <person name="Hanschen E.R."/>
            <person name="Kwon T."/>
            <person name="Eng W."/>
            <person name="Kruse C.P.S."/>
            <person name="Koehler S.I."/>
            <person name="Kunde Y."/>
            <person name="Gleasner C.D."/>
            <person name="You Mak K.T."/>
            <person name="Polle J."/>
            <person name="Hovde B.T."/>
            <person name="Starkenburg S.R."/>
        </authorList>
    </citation>
    <scope>NUCLEOTIDE SEQUENCE [LARGE SCALE GENOMIC DNA]</scope>
    <source>
        <strain evidence="5 6">DOE0152z</strain>
    </source>
</reference>
<dbReference type="Pfam" id="PF00288">
    <property type="entry name" value="GHMP_kinases_N"/>
    <property type="match status" value="1"/>
</dbReference>
<dbReference type="InterPro" id="IPR036554">
    <property type="entry name" value="GHMP_kinase_C_sf"/>
</dbReference>
<dbReference type="PANTHER" id="PTHR38710">
    <property type="entry name" value="WITH PUTATIVE URIDYL PYROPHOSPHORYLASE-RELATED"/>
    <property type="match status" value="1"/>
</dbReference>
<evidence type="ECO:0000313" key="6">
    <source>
        <dbReference type="Proteomes" id="UP001244341"/>
    </source>
</evidence>
<sequence>MATATQLQVEEVPQQLNSLQQAISSKVCARVGLLGNPSDGFYGKTISFSLANFYAEVKLTPAAAGVSFQPHPQHDSCEFDSLGALVHRLDTQGYYGGIRLLMALCKRFHAHCSKAGLTLPAKGFSLSYDTNIPRQAGLSGSSAIICAGLNCLLQYFQVPESVLPVQQQPSLILSAEAELGITAGLQDRVIQVYGGVVCMDFDQQHMEACGCGIYESLDPALLPRLWLVWCDNPSDSGRVHSTVKQRWLAGDAAVREGMARVAQCAEKGRAVLLQRDTAALAQLMDSNFDLRRQMFGDAALGEANLAMIATARSVGAAAKFTGSGGAIVAYCPEGQQQEQRLQEACAAAGYQCVLAEVAPARHQAVPERN</sequence>